<evidence type="ECO:0000256" key="4">
    <source>
        <dbReference type="ARBA" id="ARBA00004496"/>
    </source>
</evidence>
<keyword evidence="10" id="KW-0028">Amino-acid biosynthesis</keyword>
<dbReference type="InterPro" id="IPR056179">
    <property type="entry name" value="DHQS_C"/>
</dbReference>
<dbReference type="PANTHER" id="PTHR43622">
    <property type="entry name" value="3-DEHYDROQUINATE SYNTHASE"/>
    <property type="match status" value="1"/>
</dbReference>
<evidence type="ECO:0000256" key="8">
    <source>
        <dbReference type="ARBA" id="ARBA00017684"/>
    </source>
</evidence>
<organism evidence="20">
    <name type="scientific">mine drainage metagenome</name>
    <dbReference type="NCBI Taxonomy" id="410659"/>
    <lineage>
        <taxon>unclassified sequences</taxon>
        <taxon>metagenomes</taxon>
        <taxon>ecological metagenomes</taxon>
    </lineage>
</organism>
<keyword evidence="17" id="KW-0170">Cobalt</keyword>
<evidence type="ECO:0000256" key="9">
    <source>
        <dbReference type="ARBA" id="ARBA00022490"/>
    </source>
</evidence>
<dbReference type="GO" id="GO:0046872">
    <property type="term" value="F:metal ion binding"/>
    <property type="evidence" value="ECO:0007669"/>
    <property type="project" value="UniProtKB-KW"/>
</dbReference>
<protein>
    <recommendedName>
        <fullName evidence="8">3-dehydroquinate synthase</fullName>
        <ecNumber evidence="7">4.2.3.4</ecNumber>
    </recommendedName>
</protein>
<dbReference type="Pfam" id="PF01761">
    <property type="entry name" value="DHQ_synthase"/>
    <property type="match status" value="1"/>
</dbReference>
<keyword evidence="15" id="KW-0057">Aromatic amino acid biosynthesis</keyword>
<dbReference type="Pfam" id="PF24621">
    <property type="entry name" value="DHQS_C"/>
    <property type="match status" value="1"/>
</dbReference>
<dbReference type="EC" id="4.2.3.4" evidence="7"/>
<comment type="cofactor">
    <cofactor evidence="3">
        <name>Co(2+)</name>
        <dbReference type="ChEBI" id="CHEBI:48828"/>
    </cofactor>
</comment>
<dbReference type="GO" id="GO:0009073">
    <property type="term" value="P:aromatic amino acid family biosynthetic process"/>
    <property type="evidence" value="ECO:0007669"/>
    <property type="project" value="UniProtKB-KW"/>
</dbReference>
<dbReference type="PIRSF" id="PIRSF001455">
    <property type="entry name" value="DHQ_synth"/>
    <property type="match status" value="1"/>
</dbReference>
<evidence type="ECO:0000256" key="15">
    <source>
        <dbReference type="ARBA" id="ARBA00023141"/>
    </source>
</evidence>
<gene>
    <name evidence="20" type="primary">aroB_15</name>
    <name evidence="20" type="ORF">GALL_415030</name>
</gene>
<evidence type="ECO:0000256" key="12">
    <source>
        <dbReference type="ARBA" id="ARBA00022741"/>
    </source>
</evidence>
<name>A0A1J5Q9Y8_9ZZZZ</name>
<proteinExistence type="inferred from homology"/>
<evidence type="ECO:0000256" key="11">
    <source>
        <dbReference type="ARBA" id="ARBA00022723"/>
    </source>
</evidence>
<dbReference type="EMBL" id="MLJW01001767">
    <property type="protein sequence ID" value="OIQ76807.1"/>
    <property type="molecule type" value="Genomic_DNA"/>
</dbReference>
<keyword evidence="14" id="KW-0520">NAD</keyword>
<evidence type="ECO:0000313" key="20">
    <source>
        <dbReference type="EMBL" id="OIQ76807.1"/>
    </source>
</evidence>
<evidence type="ECO:0000259" key="18">
    <source>
        <dbReference type="Pfam" id="PF01761"/>
    </source>
</evidence>
<dbReference type="AlphaFoldDB" id="A0A1J5Q9Y8"/>
<dbReference type="Gene3D" id="1.20.1090.10">
    <property type="entry name" value="Dehydroquinate synthase-like - alpha domain"/>
    <property type="match status" value="1"/>
</dbReference>
<dbReference type="HAMAP" id="MF_00110">
    <property type="entry name" value="DHQ_synthase"/>
    <property type="match status" value="1"/>
</dbReference>
<keyword evidence="13" id="KW-0862">Zinc</keyword>
<sequence length="359" mass="38848">MTSRISRINVAATDPYEVTIGRGVINEIRPLLVGIGRIALVVPEVLLPLAEDLIELVRDIGAEVTLIPTRSGEAQKQIDSVVTAWNELATAGFTRSDLIIGIGGGATTDLAGFIAATWLRGVRWIAVPTTLAGMVDAAVGGKTGINLEAGKNLVGAFHSPTAVFCDTDFLSSLDERDISAGLAEVVKCGFISDPRILDLIENDPAAAQVWDGEILFELIERAVTVKAQVVATDFKESSLREILNYGHTLAHAIELNEKYQWRHGEAVSVGLVYAAVLANFAGRLDAAIVDRHKKILSDLGLPISYEKSAWPALLDTMYLDKKTRAKKLRFVILEGLATPVRLEDPELALLVRAYEEVTK</sequence>
<evidence type="ECO:0000256" key="3">
    <source>
        <dbReference type="ARBA" id="ARBA00001941"/>
    </source>
</evidence>
<feature type="domain" description="3-dehydroquinate synthase C-terminal" evidence="19">
    <location>
        <begin position="181"/>
        <end position="323"/>
    </location>
</feature>
<evidence type="ECO:0000256" key="14">
    <source>
        <dbReference type="ARBA" id="ARBA00023027"/>
    </source>
</evidence>
<evidence type="ECO:0000256" key="16">
    <source>
        <dbReference type="ARBA" id="ARBA00023239"/>
    </source>
</evidence>
<evidence type="ECO:0000256" key="6">
    <source>
        <dbReference type="ARBA" id="ARBA00005412"/>
    </source>
</evidence>
<dbReference type="NCBIfam" id="TIGR01357">
    <property type="entry name" value="aroB"/>
    <property type="match status" value="1"/>
</dbReference>
<dbReference type="Gene3D" id="3.40.50.1970">
    <property type="match status" value="1"/>
</dbReference>
<keyword evidence="11" id="KW-0479">Metal-binding</keyword>
<dbReference type="InterPro" id="IPR030960">
    <property type="entry name" value="DHQS/DOIS_N"/>
</dbReference>
<accession>A0A1J5Q9Y8</accession>
<dbReference type="GO" id="GO:0000166">
    <property type="term" value="F:nucleotide binding"/>
    <property type="evidence" value="ECO:0007669"/>
    <property type="project" value="UniProtKB-KW"/>
</dbReference>
<dbReference type="GO" id="GO:0003856">
    <property type="term" value="F:3-dehydroquinate synthase activity"/>
    <property type="evidence" value="ECO:0007669"/>
    <property type="project" value="UniProtKB-EC"/>
</dbReference>
<comment type="pathway">
    <text evidence="5">Metabolic intermediate biosynthesis; chorismate biosynthesis; chorismate from D-erythrose 4-phosphate and phosphoenolpyruvate: step 2/7.</text>
</comment>
<keyword evidence="12" id="KW-0547">Nucleotide-binding</keyword>
<evidence type="ECO:0000256" key="2">
    <source>
        <dbReference type="ARBA" id="ARBA00001911"/>
    </source>
</evidence>
<evidence type="ECO:0000256" key="5">
    <source>
        <dbReference type="ARBA" id="ARBA00004661"/>
    </source>
</evidence>
<dbReference type="InterPro" id="IPR050071">
    <property type="entry name" value="Dehydroquinate_synthase"/>
</dbReference>
<dbReference type="InterPro" id="IPR030963">
    <property type="entry name" value="DHQ_synth_fam"/>
</dbReference>
<evidence type="ECO:0000256" key="1">
    <source>
        <dbReference type="ARBA" id="ARBA00001393"/>
    </source>
</evidence>
<dbReference type="PANTHER" id="PTHR43622:SF7">
    <property type="entry name" value="3-DEHYDROQUINATE SYNTHASE, CHLOROPLASTIC"/>
    <property type="match status" value="1"/>
</dbReference>
<reference evidence="20" key="1">
    <citation type="submission" date="2016-10" db="EMBL/GenBank/DDBJ databases">
        <title>Sequence of Gallionella enrichment culture.</title>
        <authorList>
            <person name="Poehlein A."/>
            <person name="Muehling M."/>
            <person name="Daniel R."/>
        </authorList>
    </citation>
    <scope>NUCLEOTIDE SEQUENCE</scope>
</reference>
<evidence type="ECO:0000256" key="17">
    <source>
        <dbReference type="ARBA" id="ARBA00023285"/>
    </source>
</evidence>
<evidence type="ECO:0000259" key="19">
    <source>
        <dbReference type="Pfam" id="PF24621"/>
    </source>
</evidence>
<dbReference type="GO" id="GO:0008652">
    <property type="term" value="P:amino acid biosynthetic process"/>
    <property type="evidence" value="ECO:0007669"/>
    <property type="project" value="UniProtKB-KW"/>
</dbReference>
<comment type="cofactor">
    <cofactor evidence="2">
        <name>NAD(+)</name>
        <dbReference type="ChEBI" id="CHEBI:57540"/>
    </cofactor>
</comment>
<dbReference type="GO" id="GO:0005737">
    <property type="term" value="C:cytoplasm"/>
    <property type="evidence" value="ECO:0007669"/>
    <property type="project" value="UniProtKB-SubCell"/>
</dbReference>
<evidence type="ECO:0000256" key="10">
    <source>
        <dbReference type="ARBA" id="ARBA00022605"/>
    </source>
</evidence>
<evidence type="ECO:0000256" key="7">
    <source>
        <dbReference type="ARBA" id="ARBA00013031"/>
    </source>
</evidence>
<keyword evidence="16 20" id="KW-0456">Lyase</keyword>
<keyword evidence="9" id="KW-0963">Cytoplasm</keyword>
<dbReference type="CDD" id="cd08195">
    <property type="entry name" value="DHQS"/>
    <property type="match status" value="1"/>
</dbReference>
<evidence type="ECO:0000256" key="13">
    <source>
        <dbReference type="ARBA" id="ARBA00022833"/>
    </source>
</evidence>
<comment type="subcellular location">
    <subcellularLocation>
        <location evidence="4">Cytoplasm</location>
    </subcellularLocation>
</comment>
<feature type="domain" description="3-dehydroquinate synthase N-terminal" evidence="18">
    <location>
        <begin position="69"/>
        <end position="179"/>
    </location>
</feature>
<comment type="similarity">
    <text evidence="6">Belongs to the sugar phosphate cyclases superfamily. Dehydroquinate synthase family.</text>
</comment>
<dbReference type="InterPro" id="IPR016037">
    <property type="entry name" value="DHQ_synth_AroB"/>
</dbReference>
<comment type="catalytic activity">
    <reaction evidence="1">
        <text>7-phospho-2-dehydro-3-deoxy-D-arabino-heptonate = 3-dehydroquinate + phosphate</text>
        <dbReference type="Rhea" id="RHEA:21968"/>
        <dbReference type="ChEBI" id="CHEBI:32364"/>
        <dbReference type="ChEBI" id="CHEBI:43474"/>
        <dbReference type="ChEBI" id="CHEBI:58394"/>
        <dbReference type="EC" id="4.2.3.4"/>
    </reaction>
</comment>
<dbReference type="SUPFAM" id="SSF56796">
    <property type="entry name" value="Dehydroquinate synthase-like"/>
    <property type="match status" value="1"/>
</dbReference>
<comment type="caution">
    <text evidence="20">The sequence shown here is derived from an EMBL/GenBank/DDBJ whole genome shotgun (WGS) entry which is preliminary data.</text>
</comment>